<sequence length="59" mass="6807">MRLLAERPRMYSELMEELGVDSPTLAFHLKKLAGLVEKNERGFYELTELGKRALKVLQS</sequence>
<dbReference type="InterPro" id="IPR036390">
    <property type="entry name" value="WH_DNA-bd_sf"/>
</dbReference>
<gene>
    <name evidence="2" type="ORF">HA333_05695</name>
</gene>
<organism evidence="2 3">
    <name type="scientific">Pyrobaculum aerophilum</name>
    <dbReference type="NCBI Taxonomy" id="13773"/>
    <lineage>
        <taxon>Archaea</taxon>
        <taxon>Thermoproteota</taxon>
        <taxon>Thermoprotei</taxon>
        <taxon>Thermoproteales</taxon>
        <taxon>Thermoproteaceae</taxon>
        <taxon>Pyrobaculum</taxon>
    </lineage>
</organism>
<feature type="domain" description="HTH arsR-type" evidence="1">
    <location>
        <begin position="1"/>
        <end position="38"/>
    </location>
</feature>
<dbReference type="SUPFAM" id="SSF46785">
    <property type="entry name" value="Winged helix' DNA-binding domain"/>
    <property type="match status" value="1"/>
</dbReference>
<dbReference type="InterPro" id="IPR001845">
    <property type="entry name" value="HTH_ArsR_DNA-bd_dom"/>
</dbReference>
<dbReference type="Gene3D" id="1.10.10.10">
    <property type="entry name" value="Winged helix-like DNA-binding domain superfamily/Winged helix DNA-binding domain"/>
    <property type="match status" value="1"/>
</dbReference>
<proteinExistence type="predicted"/>
<accession>A0A832T3E3</accession>
<evidence type="ECO:0000313" key="3">
    <source>
        <dbReference type="Proteomes" id="UP000651120"/>
    </source>
</evidence>
<evidence type="ECO:0000259" key="1">
    <source>
        <dbReference type="Pfam" id="PF01022"/>
    </source>
</evidence>
<dbReference type="InterPro" id="IPR011991">
    <property type="entry name" value="ArsR-like_HTH"/>
</dbReference>
<evidence type="ECO:0000313" key="2">
    <source>
        <dbReference type="EMBL" id="HII46939.1"/>
    </source>
</evidence>
<dbReference type="EMBL" id="DUJP01000024">
    <property type="protein sequence ID" value="HII46939.1"/>
    <property type="molecule type" value="Genomic_DNA"/>
</dbReference>
<dbReference type="GO" id="GO:0003700">
    <property type="term" value="F:DNA-binding transcription factor activity"/>
    <property type="evidence" value="ECO:0007669"/>
    <property type="project" value="InterPro"/>
</dbReference>
<comment type="caution">
    <text evidence="2">The sequence shown here is derived from an EMBL/GenBank/DDBJ whole genome shotgun (WGS) entry which is preliminary data.</text>
</comment>
<protein>
    <submittedName>
        <fullName evidence="2">Helix-turn-helix transcriptional regulator</fullName>
    </submittedName>
</protein>
<reference evidence="2" key="1">
    <citation type="journal article" date="2020" name="bioRxiv">
        <title>A rank-normalized archaeal taxonomy based on genome phylogeny resolves widespread incomplete and uneven classifications.</title>
        <authorList>
            <person name="Rinke C."/>
            <person name="Chuvochina M."/>
            <person name="Mussig A.J."/>
            <person name="Chaumeil P.-A."/>
            <person name="Waite D.W."/>
            <person name="Whitman W.B."/>
            <person name="Parks D.H."/>
            <person name="Hugenholtz P."/>
        </authorList>
    </citation>
    <scope>NUCLEOTIDE SEQUENCE</scope>
    <source>
        <strain evidence="2">UBA8839</strain>
    </source>
</reference>
<dbReference type="CDD" id="cd00090">
    <property type="entry name" value="HTH_ARSR"/>
    <property type="match status" value="1"/>
</dbReference>
<dbReference type="Proteomes" id="UP000651120">
    <property type="component" value="Unassembled WGS sequence"/>
</dbReference>
<dbReference type="InterPro" id="IPR036388">
    <property type="entry name" value="WH-like_DNA-bd_sf"/>
</dbReference>
<name>A0A832T3E3_9CREN</name>
<dbReference type="AlphaFoldDB" id="A0A832T3E3"/>
<dbReference type="Pfam" id="PF01022">
    <property type="entry name" value="HTH_5"/>
    <property type="match status" value="1"/>
</dbReference>